<protein>
    <submittedName>
        <fullName evidence="1">DNA-binding transcriptional regulator Cro</fullName>
    </submittedName>
</protein>
<keyword evidence="1" id="KW-0238">DNA-binding</keyword>
<dbReference type="RefSeq" id="WP_104002571.1">
    <property type="nucleotide sequence ID" value="NZ_FNVQ01000001.1"/>
</dbReference>
<dbReference type="EMBL" id="FNVQ01000001">
    <property type="protein sequence ID" value="SEG21243.1"/>
    <property type="molecule type" value="Genomic_DNA"/>
</dbReference>
<organism evidence="1 2">
    <name type="scientific">Marinobacterium lutimaris</name>
    <dbReference type="NCBI Taxonomy" id="568106"/>
    <lineage>
        <taxon>Bacteria</taxon>
        <taxon>Pseudomonadati</taxon>
        <taxon>Pseudomonadota</taxon>
        <taxon>Gammaproteobacteria</taxon>
        <taxon>Oceanospirillales</taxon>
        <taxon>Oceanospirillaceae</taxon>
        <taxon>Marinobacterium</taxon>
    </lineage>
</organism>
<dbReference type="Pfam" id="PF14549">
    <property type="entry name" value="P22_Cro"/>
    <property type="match status" value="1"/>
</dbReference>
<gene>
    <name evidence="1" type="ORF">SAMN05444390_1011689</name>
</gene>
<dbReference type="InterPro" id="IPR010982">
    <property type="entry name" value="Lambda_DNA-bd_dom_sf"/>
</dbReference>
<dbReference type="OrthoDB" id="6693632at2"/>
<sequence length="63" mass="6985">MTRSEAIEHFGGISELAKALGITYEAVRQWPEEIPLLRQYQLKEIIDAEPKVTSQNGSKGNAA</sequence>
<name>A0A1H5YB30_9GAMM</name>
<accession>A0A1H5YB30</accession>
<dbReference type="AlphaFoldDB" id="A0A1H5YB30"/>
<dbReference type="GO" id="GO:0003677">
    <property type="term" value="F:DNA binding"/>
    <property type="evidence" value="ECO:0007669"/>
    <property type="project" value="UniProtKB-KW"/>
</dbReference>
<keyword evidence="2" id="KW-1185">Reference proteome</keyword>
<dbReference type="SUPFAM" id="SSF47413">
    <property type="entry name" value="lambda repressor-like DNA-binding domains"/>
    <property type="match status" value="1"/>
</dbReference>
<evidence type="ECO:0000313" key="1">
    <source>
        <dbReference type="EMBL" id="SEG21243.1"/>
    </source>
</evidence>
<dbReference type="Proteomes" id="UP000236745">
    <property type="component" value="Unassembled WGS sequence"/>
</dbReference>
<reference evidence="1 2" key="1">
    <citation type="submission" date="2016-10" db="EMBL/GenBank/DDBJ databases">
        <authorList>
            <person name="de Groot N.N."/>
        </authorList>
    </citation>
    <scope>NUCLEOTIDE SEQUENCE [LARGE SCALE GENOMIC DNA]</scope>
    <source>
        <strain evidence="1 2">DSM 22012</strain>
    </source>
</reference>
<evidence type="ECO:0000313" key="2">
    <source>
        <dbReference type="Proteomes" id="UP000236745"/>
    </source>
</evidence>
<proteinExistence type="predicted"/>
<dbReference type="Gene3D" id="1.10.260.40">
    <property type="entry name" value="lambda repressor-like DNA-binding domains"/>
    <property type="match status" value="1"/>
</dbReference>